<comment type="caution">
    <text evidence="2">The sequence shown here is derived from an EMBL/GenBank/DDBJ whole genome shotgun (WGS) entry which is preliminary data.</text>
</comment>
<protein>
    <recommendedName>
        <fullName evidence="1">Sphingomyelin synthase-like domain-containing protein</fullName>
    </recommendedName>
</protein>
<sequence length="134" mass="15437">MLQIRLSYCLLVSSVASRKHYTVDIVVAWYTVNLVVFFVDKKLPELPDRTSGNSPILLSLSMKDKDSWNKKENHKLLNGNSVFILLVQTISSYCAIARLEKKPLIFTGRILKQNVFEEESRALTFLQGYTQFYT</sequence>
<accession>A0AA39TDB6</accession>
<name>A0AA39TDB6_ACESA</name>
<proteinExistence type="predicted"/>
<dbReference type="EMBL" id="JAUESC010000001">
    <property type="protein sequence ID" value="KAK0606711.1"/>
    <property type="molecule type" value="Genomic_DNA"/>
</dbReference>
<dbReference type="AlphaFoldDB" id="A0AA39TDB6"/>
<organism evidence="2 3">
    <name type="scientific">Acer saccharum</name>
    <name type="common">Sugar maple</name>
    <dbReference type="NCBI Taxonomy" id="4024"/>
    <lineage>
        <taxon>Eukaryota</taxon>
        <taxon>Viridiplantae</taxon>
        <taxon>Streptophyta</taxon>
        <taxon>Embryophyta</taxon>
        <taxon>Tracheophyta</taxon>
        <taxon>Spermatophyta</taxon>
        <taxon>Magnoliopsida</taxon>
        <taxon>eudicotyledons</taxon>
        <taxon>Gunneridae</taxon>
        <taxon>Pentapetalae</taxon>
        <taxon>rosids</taxon>
        <taxon>malvids</taxon>
        <taxon>Sapindales</taxon>
        <taxon>Sapindaceae</taxon>
        <taxon>Hippocastanoideae</taxon>
        <taxon>Acereae</taxon>
        <taxon>Acer</taxon>
    </lineage>
</organism>
<feature type="domain" description="Sphingomyelin synthase-like" evidence="1">
    <location>
        <begin position="8"/>
        <end position="38"/>
    </location>
</feature>
<reference evidence="2" key="1">
    <citation type="journal article" date="2022" name="Plant J.">
        <title>Strategies of tolerance reflected in two North American maple genomes.</title>
        <authorList>
            <person name="McEvoy S.L."/>
            <person name="Sezen U.U."/>
            <person name="Trouern-Trend A."/>
            <person name="McMahon S.M."/>
            <person name="Schaberg P.G."/>
            <person name="Yang J."/>
            <person name="Wegrzyn J.L."/>
            <person name="Swenson N.G."/>
        </authorList>
    </citation>
    <scope>NUCLEOTIDE SEQUENCE</scope>
    <source>
        <strain evidence="2">NS2018</strain>
    </source>
</reference>
<reference evidence="2" key="2">
    <citation type="submission" date="2023-06" db="EMBL/GenBank/DDBJ databases">
        <authorList>
            <person name="Swenson N.G."/>
            <person name="Wegrzyn J.L."/>
            <person name="Mcevoy S.L."/>
        </authorList>
    </citation>
    <scope>NUCLEOTIDE SEQUENCE</scope>
    <source>
        <strain evidence="2">NS2018</strain>
        <tissue evidence="2">Leaf</tissue>
    </source>
</reference>
<evidence type="ECO:0000313" key="2">
    <source>
        <dbReference type="EMBL" id="KAK0606711.1"/>
    </source>
</evidence>
<gene>
    <name evidence="2" type="ORF">LWI29_003203</name>
</gene>
<evidence type="ECO:0000259" key="1">
    <source>
        <dbReference type="Pfam" id="PF14360"/>
    </source>
</evidence>
<keyword evidence="3" id="KW-1185">Reference proteome</keyword>
<dbReference type="InterPro" id="IPR025749">
    <property type="entry name" value="Sphingomyelin_synth-like_dom"/>
</dbReference>
<dbReference type="Proteomes" id="UP001168877">
    <property type="component" value="Unassembled WGS sequence"/>
</dbReference>
<evidence type="ECO:0000313" key="3">
    <source>
        <dbReference type="Proteomes" id="UP001168877"/>
    </source>
</evidence>
<dbReference type="Pfam" id="PF14360">
    <property type="entry name" value="PAP2_C"/>
    <property type="match status" value="1"/>
</dbReference>